<dbReference type="FunFam" id="3.40.50.720:FF:000084">
    <property type="entry name" value="Short-chain dehydrogenase reductase"/>
    <property type="match status" value="1"/>
</dbReference>
<dbReference type="OrthoDB" id="7499742at2"/>
<dbReference type="PANTHER" id="PTHR42879">
    <property type="entry name" value="3-OXOACYL-(ACYL-CARRIER-PROTEIN) REDUCTASE"/>
    <property type="match status" value="1"/>
</dbReference>
<dbReference type="RefSeq" id="WP_094456716.1">
    <property type="nucleotide sequence ID" value="NZ_NOXU01000029.1"/>
</dbReference>
<dbReference type="GO" id="GO:0032787">
    <property type="term" value="P:monocarboxylic acid metabolic process"/>
    <property type="evidence" value="ECO:0007669"/>
    <property type="project" value="UniProtKB-ARBA"/>
</dbReference>
<accession>A0A255YYN6</accession>
<organism evidence="2 3">
    <name type="scientific">Niveispirillum lacus</name>
    <dbReference type="NCBI Taxonomy" id="1981099"/>
    <lineage>
        <taxon>Bacteria</taxon>
        <taxon>Pseudomonadati</taxon>
        <taxon>Pseudomonadota</taxon>
        <taxon>Alphaproteobacteria</taxon>
        <taxon>Rhodospirillales</taxon>
        <taxon>Azospirillaceae</taxon>
        <taxon>Niveispirillum</taxon>
    </lineage>
</organism>
<dbReference type="InterPro" id="IPR050259">
    <property type="entry name" value="SDR"/>
</dbReference>
<evidence type="ECO:0000313" key="2">
    <source>
        <dbReference type="EMBL" id="OYQ34308.1"/>
    </source>
</evidence>
<keyword evidence="3" id="KW-1185">Reference proteome</keyword>
<dbReference type="SUPFAM" id="SSF51735">
    <property type="entry name" value="NAD(P)-binding Rossmann-fold domains"/>
    <property type="match status" value="1"/>
</dbReference>
<evidence type="ECO:0000256" key="1">
    <source>
        <dbReference type="ARBA" id="ARBA00006484"/>
    </source>
</evidence>
<dbReference type="InterPro" id="IPR020904">
    <property type="entry name" value="Sc_DH/Rdtase_CS"/>
</dbReference>
<dbReference type="InterPro" id="IPR036291">
    <property type="entry name" value="NAD(P)-bd_dom_sf"/>
</dbReference>
<dbReference type="InterPro" id="IPR002347">
    <property type="entry name" value="SDR_fam"/>
</dbReference>
<dbReference type="AlphaFoldDB" id="A0A255YYN6"/>
<gene>
    <name evidence="2" type="ORF">CHU95_12815</name>
</gene>
<dbReference type="EMBL" id="NOXU01000029">
    <property type="protein sequence ID" value="OYQ34308.1"/>
    <property type="molecule type" value="Genomic_DNA"/>
</dbReference>
<dbReference type="PANTHER" id="PTHR42879:SF2">
    <property type="entry name" value="3-OXOACYL-[ACYL-CARRIER-PROTEIN] REDUCTASE FABG"/>
    <property type="match status" value="1"/>
</dbReference>
<protein>
    <submittedName>
        <fullName evidence="2">Dehydrogenase</fullName>
    </submittedName>
</protein>
<dbReference type="Proteomes" id="UP000216998">
    <property type="component" value="Unassembled WGS sequence"/>
</dbReference>
<dbReference type="PRINTS" id="PR00080">
    <property type="entry name" value="SDRFAMILY"/>
</dbReference>
<evidence type="ECO:0000313" key="3">
    <source>
        <dbReference type="Proteomes" id="UP000216998"/>
    </source>
</evidence>
<dbReference type="PRINTS" id="PR00081">
    <property type="entry name" value="GDHRDH"/>
</dbReference>
<comment type="similarity">
    <text evidence="1">Belongs to the short-chain dehydrogenases/reductases (SDR) family.</text>
</comment>
<proteinExistence type="inferred from homology"/>
<dbReference type="PROSITE" id="PS00061">
    <property type="entry name" value="ADH_SHORT"/>
    <property type="match status" value="1"/>
</dbReference>
<name>A0A255YYN6_9PROT</name>
<comment type="caution">
    <text evidence="2">The sequence shown here is derived from an EMBL/GenBank/DDBJ whole genome shotgun (WGS) entry which is preliminary data.</text>
</comment>
<dbReference type="Pfam" id="PF13561">
    <property type="entry name" value="adh_short_C2"/>
    <property type="match status" value="1"/>
</dbReference>
<dbReference type="Gene3D" id="3.40.50.720">
    <property type="entry name" value="NAD(P)-binding Rossmann-like Domain"/>
    <property type="match status" value="1"/>
</dbReference>
<reference evidence="2 3" key="1">
    <citation type="submission" date="2017-07" db="EMBL/GenBank/DDBJ databases">
        <title>Niveispirillum cyanobacteriorum sp. nov., isolated from cyanobacterial aggregates in a eutrophic lake.</title>
        <authorList>
            <person name="Cai H."/>
        </authorList>
    </citation>
    <scope>NUCLEOTIDE SEQUENCE [LARGE SCALE GENOMIC DNA]</scope>
    <source>
        <strain evidence="3">TH1-14</strain>
    </source>
</reference>
<sequence length="269" mass="28128">MLDRGLKGARVLVTGALRGIGLATAERLAAEGAQVIVTDLSPPDDPLVGQVLGRLGPAAVYLRLDVTSETDWDLARGWVENRWGGLDVLVNNAGTDMVGPVDQASLAAWHRLMSINVDSVFLGVRTFTAALAAGGAGRRGGASVINVASIMGLVGFAETSAYNTSKGAVRLFTKAVAIEFAHAQKPIRVNSIHPGFVETPLLHVGMQRWVDQGKAAKAQDLMDAIAGMTPVKRLAQPDEIAAAIAFLASSDASYMTGSELVVDGGWTAQ</sequence>